<gene>
    <name evidence="1" type="ORF">GLOIN_2v1471583</name>
</gene>
<name>A0A2P4QRT3_RHIID</name>
<dbReference type="VEuPathDB" id="FungiDB:RhiirFUN_007669"/>
<proteinExistence type="predicted"/>
<organism evidence="1 2">
    <name type="scientific">Rhizophagus irregularis (strain DAOM 181602 / DAOM 197198 / MUCL 43194)</name>
    <name type="common">Arbuscular mycorrhizal fungus</name>
    <name type="synonym">Glomus intraradices</name>
    <dbReference type="NCBI Taxonomy" id="747089"/>
    <lineage>
        <taxon>Eukaryota</taxon>
        <taxon>Fungi</taxon>
        <taxon>Fungi incertae sedis</taxon>
        <taxon>Mucoromycota</taxon>
        <taxon>Glomeromycotina</taxon>
        <taxon>Glomeromycetes</taxon>
        <taxon>Glomerales</taxon>
        <taxon>Glomeraceae</taxon>
        <taxon>Rhizophagus</taxon>
    </lineage>
</organism>
<reference evidence="1 2" key="1">
    <citation type="journal article" date="2013" name="Proc. Natl. Acad. Sci. U.S.A.">
        <title>Genome of an arbuscular mycorrhizal fungus provides insight into the oldest plant symbiosis.</title>
        <authorList>
            <person name="Tisserant E."/>
            <person name="Malbreil M."/>
            <person name="Kuo A."/>
            <person name="Kohler A."/>
            <person name="Symeonidi A."/>
            <person name="Balestrini R."/>
            <person name="Charron P."/>
            <person name="Duensing N."/>
            <person name="Frei Dit Frey N."/>
            <person name="Gianinazzi-Pearson V."/>
            <person name="Gilbert L.B."/>
            <person name="Handa Y."/>
            <person name="Herr J.R."/>
            <person name="Hijri M."/>
            <person name="Koul R."/>
            <person name="Kawaguchi M."/>
            <person name="Krajinski F."/>
            <person name="Lammers P.J."/>
            <person name="Masclaux F.G."/>
            <person name="Murat C."/>
            <person name="Morin E."/>
            <person name="Ndikumana S."/>
            <person name="Pagni M."/>
            <person name="Petitpierre D."/>
            <person name="Requena N."/>
            <person name="Rosikiewicz P."/>
            <person name="Riley R."/>
            <person name="Saito K."/>
            <person name="San Clemente H."/>
            <person name="Shapiro H."/>
            <person name="van Tuinen D."/>
            <person name="Becard G."/>
            <person name="Bonfante P."/>
            <person name="Paszkowski U."/>
            <person name="Shachar-Hill Y.Y."/>
            <person name="Tuskan G.A."/>
            <person name="Young P.W."/>
            <person name="Sanders I.R."/>
            <person name="Henrissat B."/>
            <person name="Rensing S.A."/>
            <person name="Grigoriev I.V."/>
            <person name="Corradi N."/>
            <person name="Roux C."/>
            <person name="Martin F."/>
        </authorList>
    </citation>
    <scope>NUCLEOTIDE SEQUENCE [LARGE SCALE GENOMIC DNA]</scope>
    <source>
        <strain evidence="1 2">DAOM 197198</strain>
    </source>
</reference>
<sequence>MYIINQGMPCRHQYRVLLQFSKAIFHMGLFIHIVAQGNKDYTTKALYYIDQIRSANVYTSNIKEKVSKKIEFGSTMLVAKTSVQVAVAEGVTSELIGLLTQFITKYHHNTGLNIEEVHSISHFNDEIQESFYNYQRQLLVVVEECNILKISNPEYHKPKGHPSK</sequence>
<dbReference type="Proteomes" id="UP000018888">
    <property type="component" value="Unassembled WGS sequence"/>
</dbReference>
<dbReference type="AlphaFoldDB" id="A0A2P4QRT3"/>
<accession>A0A2P4QRT3</accession>
<dbReference type="EMBL" id="AUPC02000018">
    <property type="protein sequence ID" value="POG80357.1"/>
    <property type="molecule type" value="Genomic_DNA"/>
</dbReference>
<comment type="caution">
    <text evidence="1">The sequence shown here is derived from an EMBL/GenBank/DDBJ whole genome shotgun (WGS) entry which is preliminary data.</text>
</comment>
<keyword evidence="2" id="KW-1185">Reference proteome</keyword>
<evidence type="ECO:0000313" key="2">
    <source>
        <dbReference type="Proteomes" id="UP000018888"/>
    </source>
</evidence>
<evidence type="ECO:0000313" key="1">
    <source>
        <dbReference type="EMBL" id="POG80357.1"/>
    </source>
</evidence>
<protein>
    <submittedName>
        <fullName evidence="1">Uncharacterized protein</fullName>
    </submittedName>
</protein>
<reference evidence="1 2" key="2">
    <citation type="journal article" date="2018" name="New Phytol.">
        <title>High intraspecific genome diversity in the model arbuscular mycorrhizal symbiont Rhizophagus irregularis.</title>
        <authorList>
            <person name="Chen E.C.H."/>
            <person name="Morin E."/>
            <person name="Beaudet D."/>
            <person name="Noel J."/>
            <person name="Yildirir G."/>
            <person name="Ndikumana S."/>
            <person name="Charron P."/>
            <person name="St-Onge C."/>
            <person name="Giorgi J."/>
            <person name="Kruger M."/>
            <person name="Marton T."/>
            <person name="Ropars J."/>
            <person name="Grigoriev I.V."/>
            <person name="Hainaut M."/>
            <person name="Henrissat B."/>
            <person name="Roux C."/>
            <person name="Martin F."/>
            <person name="Corradi N."/>
        </authorList>
    </citation>
    <scope>NUCLEOTIDE SEQUENCE [LARGE SCALE GENOMIC DNA]</scope>
    <source>
        <strain evidence="1 2">DAOM 197198</strain>
    </source>
</reference>